<accession>M7ZV49</accession>
<dbReference type="STRING" id="4572.M7ZV49"/>
<dbReference type="AlphaFoldDB" id="M7ZV49"/>
<proteinExistence type="predicted"/>
<dbReference type="PANTHER" id="PTHR31549">
    <property type="entry name" value="PROTEIN, PUTATIVE (DUF247)-RELATED-RELATED"/>
    <property type="match status" value="1"/>
</dbReference>
<protein>
    <submittedName>
        <fullName evidence="2">Uncharacterized protein</fullName>
    </submittedName>
</protein>
<dbReference type="EMBL" id="KD068001">
    <property type="protein sequence ID" value="EMS63516.1"/>
    <property type="molecule type" value="Genomic_DNA"/>
</dbReference>
<dbReference type="InterPro" id="IPR004158">
    <property type="entry name" value="DUF247_pln"/>
</dbReference>
<reference evidence="2" key="1">
    <citation type="journal article" date="2013" name="Nature">
        <title>Draft genome of the wheat A-genome progenitor Triticum urartu.</title>
        <authorList>
            <person name="Ling H.Q."/>
            <person name="Zhao S."/>
            <person name="Liu D."/>
            <person name="Wang J."/>
            <person name="Sun H."/>
            <person name="Zhang C."/>
            <person name="Fan H."/>
            <person name="Li D."/>
            <person name="Dong L."/>
            <person name="Tao Y."/>
            <person name="Gao C."/>
            <person name="Wu H."/>
            <person name="Li Y."/>
            <person name="Cui Y."/>
            <person name="Guo X."/>
            <person name="Zheng S."/>
            <person name="Wang B."/>
            <person name="Yu K."/>
            <person name="Liang Q."/>
            <person name="Yang W."/>
            <person name="Lou X."/>
            <person name="Chen J."/>
            <person name="Feng M."/>
            <person name="Jian J."/>
            <person name="Zhang X."/>
            <person name="Luo G."/>
            <person name="Jiang Y."/>
            <person name="Liu J."/>
            <person name="Wang Z."/>
            <person name="Sha Y."/>
            <person name="Zhang B."/>
            <person name="Wu H."/>
            <person name="Tang D."/>
            <person name="Shen Q."/>
            <person name="Xue P."/>
            <person name="Zou S."/>
            <person name="Wang X."/>
            <person name="Liu X."/>
            <person name="Wang F."/>
            <person name="Yang Y."/>
            <person name="An X."/>
            <person name="Dong Z."/>
            <person name="Zhang K."/>
            <person name="Zhang X."/>
            <person name="Luo M.C."/>
            <person name="Dvorak J."/>
            <person name="Tong Y."/>
            <person name="Wang J."/>
            <person name="Yang H."/>
            <person name="Li Z."/>
            <person name="Wang D."/>
            <person name="Zhang A."/>
            <person name="Wang J."/>
        </authorList>
    </citation>
    <scope>NUCLEOTIDE SEQUENCE</scope>
</reference>
<sequence>MPITTPMTKITAAIVRPFYFMKSHSLRQSCLFCLNSPISIIILRQLLPTRMFLPTRVKNWSVSLLIMHVFLLFQQHDEELEVFKEAVEEFNANYLVIMEQKMHRFPPSLVDVNTRYKAPVTVAIGPMHHARLSYVEGGLSEAESVKRVAADQCITHSSRSLEEMYTKVSSVSGLARRLYHPSDVVKFGHRDDFVPMMFFDACFLVQFMRWHYLPDKGMHHALNSYFYANHERIRTDIMMLENQIPWVVVKTIFDFMPAPSDRSCPWEAFVKAMIRGLKNKIGPDDNIDVLPGHHPPHVLGLVWHYIVGNKNQDPLPPNDDDDDDEDPIPPNDDDDDDEDPMPPNDNDNDNDNDIDKPMAISITVDELADIGITLLPKENAGPVEMQIEKRTWCFFKVAKLFVRPLYLTEANATWLVNMAAFESCKTPKFLHPSVLGSESAVCSYLHLFAMLLDRKEHVHNLQKKNVIEGGGLTSKEALDFFTSIGKNMRIGSFYVDIIVDIHDYNLQKSDLARFIYYLGRNKTKLAGLLSIIAAVAGILSSLQALKPS</sequence>
<name>M7ZV49_TRIUA</name>
<feature type="region of interest" description="Disordered" evidence="1">
    <location>
        <begin position="312"/>
        <end position="356"/>
    </location>
</feature>
<dbReference type="Pfam" id="PF03140">
    <property type="entry name" value="DUF247"/>
    <property type="match status" value="1"/>
</dbReference>
<organism evidence="2">
    <name type="scientific">Triticum urartu</name>
    <name type="common">Red wild einkorn</name>
    <name type="synonym">Crithodium urartu</name>
    <dbReference type="NCBI Taxonomy" id="4572"/>
    <lineage>
        <taxon>Eukaryota</taxon>
        <taxon>Viridiplantae</taxon>
        <taxon>Streptophyta</taxon>
        <taxon>Embryophyta</taxon>
        <taxon>Tracheophyta</taxon>
        <taxon>Spermatophyta</taxon>
        <taxon>Magnoliopsida</taxon>
        <taxon>Liliopsida</taxon>
        <taxon>Poales</taxon>
        <taxon>Poaceae</taxon>
        <taxon>BOP clade</taxon>
        <taxon>Pooideae</taxon>
        <taxon>Triticodae</taxon>
        <taxon>Triticeae</taxon>
        <taxon>Triticinae</taxon>
        <taxon>Triticum</taxon>
    </lineage>
</organism>
<gene>
    <name evidence="2" type="ORF">TRIUR3_19913</name>
</gene>
<evidence type="ECO:0000256" key="1">
    <source>
        <dbReference type="SAM" id="MobiDB-lite"/>
    </source>
</evidence>
<feature type="compositionally biased region" description="Acidic residues" evidence="1">
    <location>
        <begin position="318"/>
        <end position="352"/>
    </location>
</feature>
<dbReference type="PANTHER" id="PTHR31549:SF226">
    <property type="entry name" value="UBIQUITIN-LIKE PROTEASE FAMILY PROFILE DOMAIN-CONTAINING PROTEIN"/>
    <property type="match status" value="1"/>
</dbReference>
<dbReference type="OMA" id="IRTDIMM"/>
<evidence type="ECO:0000313" key="2">
    <source>
        <dbReference type="EMBL" id="EMS63516.1"/>
    </source>
</evidence>